<dbReference type="GO" id="GO:0006338">
    <property type="term" value="P:chromatin remodeling"/>
    <property type="evidence" value="ECO:0007669"/>
    <property type="project" value="TreeGrafter"/>
</dbReference>
<dbReference type="SMART" id="SM00297">
    <property type="entry name" value="BROMO"/>
    <property type="match status" value="2"/>
</dbReference>
<feature type="compositionally biased region" description="Basic and acidic residues" evidence="4">
    <location>
        <begin position="616"/>
        <end position="629"/>
    </location>
</feature>
<feature type="compositionally biased region" description="Basic residues" evidence="4">
    <location>
        <begin position="574"/>
        <end position="587"/>
    </location>
</feature>
<feature type="compositionally biased region" description="Low complexity" evidence="4">
    <location>
        <begin position="588"/>
        <end position="604"/>
    </location>
</feature>
<dbReference type="PANTHER" id="PTHR22880">
    <property type="entry name" value="FALZ-RELATED BROMODOMAIN-CONTAINING PROTEINS"/>
    <property type="match status" value="1"/>
</dbReference>
<keyword evidence="7" id="KW-1185">Reference proteome</keyword>
<feature type="compositionally biased region" description="Basic residues" evidence="4">
    <location>
        <begin position="490"/>
        <end position="503"/>
    </location>
</feature>
<organism evidence="6 7">
    <name type="scientific">Caerostris extrusa</name>
    <name type="common">Bark spider</name>
    <name type="synonym">Caerostris bankana</name>
    <dbReference type="NCBI Taxonomy" id="172846"/>
    <lineage>
        <taxon>Eukaryota</taxon>
        <taxon>Metazoa</taxon>
        <taxon>Ecdysozoa</taxon>
        <taxon>Arthropoda</taxon>
        <taxon>Chelicerata</taxon>
        <taxon>Arachnida</taxon>
        <taxon>Araneae</taxon>
        <taxon>Araneomorphae</taxon>
        <taxon>Entelegynae</taxon>
        <taxon>Araneoidea</taxon>
        <taxon>Araneidae</taxon>
        <taxon>Caerostris</taxon>
    </lineage>
</organism>
<dbReference type="PROSITE" id="PS00633">
    <property type="entry name" value="BROMODOMAIN_1"/>
    <property type="match status" value="1"/>
</dbReference>
<dbReference type="PANTHER" id="PTHR22880:SF225">
    <property type="entry name" value="BROMODOMAIN-CONTAINING PROTEIN BET-1-RELATED"/>
    <property type="match status" value="1"/>
</dbReference>
<feature type="region of interest" description="Disordered" evidence="4">
    <location>
        <begin position="641"/>
        <end position="705"/>
    </location>
</feature>
<accession>A0AAV4XR52</accession>
<dbReference type="Proteomes" id="UP001054945">
    <property type="component" value="Unassembled WGS sequence"/>
</dbReference>
<feature type="domain" description="Bromo" evidence="5">
    <location>
        <begin position="335"/>
        <end position="407"/>
    </location>
</feature>
<dbReference type="PRINTS" id="PR00503">
    <property type="entry name" value="BROMODOMAIN"/>
</dbReference>
<feature type="region of interest" description="Disordered" evidence="4">
    <location>
        <begin position="129"/>
        <end position="302"/>
    </location>
</feature>
<dbReference type="InterPro" id="IPR038336">
    <property type="entry name" value="NET_sf"/>
</dbReference>
<evidence type="ECO:0000256" key="3">
    <source>
        <dbReference type="PROSITE-ProRule" id="PRU00035"/>
    </source>
</evidence>
<keyword evidence="2 3" id="KW-0103">Bromodomain</keyword>
<dbReference type="InterPro" id="IPR018359">
    <property type="entry name" value="Bromodomain_CS"/>
</dbReference>
<feature type="domain" description="Bromo" evidence="5">
    <location>
        <begin position="52"/>
        <end position="103"/>
    </location>
</feature>
<name>A0AAV4XR52_CAEEX</name>
<feature type="compositionally biased region" description="Polar residues" evidence="4">
    <location>
        <begin position="218"/>
        <end position="246"/>
    </location>
</feature>
<evidence type="ECO:0000313" key="6">
    <source>
        <dbReference type="EMBL" id="GIY97657.1"/>
    </source>
</evidence>
<evidence type="ECO:0000259" key="5">
    <source>
        <dbReference type="PROSITE" id="PS50014"/>
    </source>
</evidence>
<feature type="region of interest" description="Disordered" evidence="4">
    <location>
        <begin position="437"/>
        <end position="465"/>
    </location>
</feature>
<dbReference type="FunFam" id="1.20.920.10:FF:000003">
    <property type="entry name" value="Bromodomain-containing protein 2"/>
    <property type="match status" value="1"/>
</dbReference>
<feature type="compositionally biased region" description="Low complexity" evidence="4">
    <location>
        <begin position="194"/>
        <end position="217"/>
    </location>
</feature>
<dbReference type="InterPro" id="IPR043509">
    <property type="entry name" value="Bromo_Brdt_II"/>
</dbReference>
<feature type="compositionally biased region" description="Basic residues" evidence="4">
    <location>
        <begin position="138"/>
        <end position="151"/>
    </location>
</feature>
<comment type="caution">
    <text evidence="6">The sequence shown here is derived from an EMBL/GenBank/DDBJ whole genome shotgun (WGS) entry which is preliminary data.</text>
</comment>
<evidence type="ECO:0000313" key="7">
    <source>
        <dbReference type="Proteomes" id="UP001054945"/>
    </source>
</evidence>
<dbReference type="GO" id="GO:0000785">
    <property type="term" value="C:chromatin"/>
    <property type="evidence" value="ECO:0007669"/>
    <property type="project" value="TreeGrafter"/>
</dbReference>
<feature type="compositionally biased region" description="Basic and acidic residues" evidence="4">
    <location>
        <begin position="251"/>
        <end position="262"/>
    </location>
</feature>
<dbReference type="InterPro" id="IPR036427">
    <property type="entry name" value="Bromodomain-like_sf"/>
</dbReference>
<dbReference type="Pfam" id="PF00439">
    <property type="entry name" value="Bromodomain"/>
    <property type="match status" value="2"/>
</dbReference>
<dbReference type="AlphaFoldDB" id="A0AAV4XR52"/>
<feature type="region of interest" description="Disordered" evidence="4">
    <location>
        <begin position="490"/>
        <end position="629"/>
    </location>
</feature>
<dbReference type="Gene3D" id="1.20.920.10">
    <property type="entry name" value="Bromodomain-like"/>
    <property type="match status" value="2"/>
</dbReference>
<proteinExistence type="predicted"/>
<dbReference type="CDD" id="cd05498">
    <property type="entry name" value="Bromo_Brdt_II_like"/>
    <property type="match status" value="1"/>
</dbReference>
<sequence>MRTLTSNNKFDALSNNFQKKNSSQKTLYSDETHLPLTKQLICARWGCRWVVDYHSIIKHPMDLNTIKKRLENFYYYDLKECIKDFQIMFYNCYRYNKPGEDVVLMCHKIEEIFVQKMADCPKEEIEIPIPMKSSNAKGKGKKGKGAGRPKVGKNSLPNSKMPSPVPNAIKNCVSVNSSPLVTIPPTTRPSAPYSITGSTNTTTALSTSSSSINPPTLRHSSYSSTENHQISHPKTSASVVENTKPVTRSPDIAKKGVKRKADTTTPTKTYEQVDKAPKLSSSARRESGRPIKKPSKDLPEAPVIVEPNNSKLKKNKLSEQMKYCHMLTKDLFAKKHAGYAWPFYKPVDVKRLQLPDYHDIIKTPMDLGTVKANLENGVYKTPAEFAADVRLIFTNCYKYNPPGHEVVGMARQLQVRCFEMAYAKMPDEPMEVVPAPQIKAQPRSRSSSSDSSGSSSSDSEEEKKIRQLKLEQLQEELKKVTEEIEFLRKRSKDKKKKKRKKKKSKEERPSSPSTNQDIDIDNVVPESTPHEAIIPDYNIALPTNVEKTSKPQKPRKTRNAVSKPIASKPSNQSKRQRTNSNKPRKTKQPPVKVASSPPSASQAKNSDNYEPESEEDAKPMSYDEKRQLSLDINKLQELEKRLQDCSGQLHSGSKKSSRKDSNSSHVDVVGSGTAPRLSASSSSSSNTSDSSSSSSSSSSSDSSDSEKWYDFLRYFF</sequence>
<keyword evidence="1" id="KW-0677">Repeat</keyword>
<feature type="compositionally biased region" description="Low complexity" evidence="4">
    <location>
        <begin position="443"/>
        <end position="457"/>
    </location>
</feature>
<gene>
    <name evidence="6" type="primary">Brd2</name>
    <name evidence="6" type="ORF">CEXT_674261</name>
</gene>
<evidence type="ECO:0000256" key="2">
    <source>
        <dbReference type="ARBA" id="ARBA00023117"/>
    </source>
</evidence>
<feature type="compositionally biased region" description="Low complexity" evidence="4">
    <location>
        <begin position="678"/>
        <end position="702"/>
    </location>
</feature>
<feature type="compositionally biased region" description="Polar residues" evidence="4">
    <location>
        <begin position="173"/>
        <end position="189"/>
    </location>
</feature>
<evidence type="ECO:0000256" key="4">
    <source>
        <dbReference type="SAM" id="MobiDB-lite"/>
    </source>
</evidence>
<protein>
    <submittedName>
        <fullName evidence="6">Bromodomain-containing protein 2</fullName>
    </submittedName>
</protein>
<dbReference type="GO" id="GO:0006355">
    <property type="term" value="P:regulation of DNA-templated transcription"/>
    <property type="evidence" value="ECO:0007669"/>
    <property type="project" value="TreeGrafter"/>
</dbReference>
<dbReference type="SUPFAM" id="SSF47370">
    <property type="entry name" value="Bromodomain"/>
    <property type="match status" value="2"/>
</dbReference>
<reference evidence="6 7" key="1">
    <citation type="submission" date="2021-06" db="EMBL/GenBank/DDBJ databases">
        <title>Caerostris extrusa draft genome.</title>
        <authorList>
            <person name="Kono N."/>
            <person name="Arakawa K."/>
        </authorList>
    </citation>
    <scope>NUCLEOTIDE SEQUENCE [LARGE SCALE GENOMIC DNA]</scope>
</reference>
<dbReference type="PROSITE" id="PS50014">
    <property type="entry name" value="BROMODOMAIN_2"/>
    <property type="match status" value="2"/>
</dbReference>
<dbReference type="GO" id="GO:0005634">
    <property type="term" value="C:nucleus"/>
    <property type="evidence" value="ECO:0007669"/>
    <property type="project" value="TreeGrafter"/>
</dbReference>
<dbReference type="EMBL" id="BPLR01000815">
    <property type="protein sequence ID" value="GIY97657.1"/>
    <property type="molecule type" value="Genomic_DNA"/>
</dbReference>
<dbReference type="InterPro" id="IPR001487">
    <property type="entry name" value="Bromodomain"/>
</dbReference>
<dbReference type="InterPro" id="IPR050935">
    <property type="entry name" value="Bromo_chromatin_reader"/>
</dbReference>
<dbReference type="Gene3D" id="1.20.1270.220">
    <property type="match status" value="1"/>
</dbReference>
<evidence type="ECO:0000256" key="1">
    <source>
        <dbReference type="ARBA" id="ARBA00022737"/>
    </source>
</evidence>
<feature type="compositionally biased region" description="Basic and acidic residues" evidence="4">
    <location>
        <begin position="271"/>
        <end position="299"/>
    </location>
</feature>